<name>A0A183CZP9_9BILA</name>
<evidence type="ECO:0000313" key="2">
    <source>
        <dbReference type="EMBL" id="VDK31294.1"/>
    </source>
</evidence>
<dbReference type="WBParaSite" id="GPUH_0000194501-mRNA-1">
    <property type="protein sequence ID" value="GPUH_0000194501-mRNA-1"/>
    <property type="gene ID" value="GPUH_0000194501"/>
</dbReference>
<keyword evidence="3" id="KW-1185">Reference proteome</keyword>
<dbReference type="AlphaFoldDB" id="A0A183CZP9"/>
<reference evidence="4" key="1">
    <citation type="submission" date="2016-06" db="UniProtKB">
        <authorList>
            <consortium name="WormBaseParasite"/>
        </authorList>
    </citation>
    <scope>IDENTIFICATION</scope>
</reference>
<organism evidence="4">
    <name type="scientific">Gongylonema pulchrum</name>
    <dbReference type="NCBI Taxonomy" id="637853"/>
    <lineage>
        <taxon>Eukaryota</taxon>
        <taxon>Metazoa</taxon>
        <taxon>Ecdysozoa</taxon>
        <taxon>Nematoda</taxon>
        <taxon>Chromadorea</taxon>
        <taxon>Rhabditida</taxon>
        <taxon>Spirurina</taxon>
        <taxon>Spiruromorpha</taxon>
        <taxon>Spiruroidea</taxon>
        <taxon>Gongylonematidae</taxon>
        <taxon>Gongylonema</taxon>
    </lineage>
</organism>
<accession>A0A183CZP9</accession>
<feature type="region of interest" description="Disordered" evidence="1">
    <location>
        <begin position="109"/>
        <end position="163"/>
    </location>
</feature>
<protein>
    <submittedName>
        <fullName evidence="4">Protein roadkill</fullName>
    </submittedName>
</protein>
<proteinExistence type="predicted"/>
<dbReference type="Proteomes" id="UP000271098">
    <property type="component" value="Unassembled WGS sequence"/>
</dbReference>
<dbReference type="EMBL" id="UYRT01002657">
    <property type="protein sequence ID" value="VDK31294.1"/>
    <property type="molecule type" value="Genomic_DNA"/>
</dbReference>
<gene>
    <name evidence="2" type="ORF">GPUH_LOCUS1940</name>
</gene>
<reference evidence="2 3" key="2">
    <citation type="submission" date="2018-11" db="EMBL/GenBank/DDBJ databases">
        <authorList>
            <consortium name="Pathogen Informatics"/>
        </authorList>
    </citation>
    <scope>NUCLEOTIDE SEQUENCE [LARGE SCALE GENOMIC DNA]</scope>
</reference>
<evidence type="ECO:0000313" key="3">
    <source>
        <dbReference type="Proteomes" id="UP000271098"/>
    </source>
</evidence>
<sequence length="203" mass="22747">MNTLNATVMETNAPGAYHHRWNLLTPSLLSENGDENNTSEVCRAIKIEHPFDTDEHPAFFRTGSAATAASVAQQLQRRQSVTSASPVATPTIPLASCATAAASLSSAFSKRSATLNRNQQQQQHHHHQLQQQRQQQPQQQLQQQQNGARMRADEAHLTSECDSSKQTLEVNKYLLLDIETHPNRSRTVNIRLARQHKHSYQTP</sequence>
<evidence type="ECO:0000256" key="1">
    <source>
        <dbReference type="SAM" id="MobiDB-lite"/>
    </source>
</evidence>
<feature type="compositionally biased region" description="Basic and acidic residues" evidence="1">
    <location>
        <begin position="150"/>
        <end position="163"/>
    </location>
</feature>
<feature type="compositionally biased region" description="Low complexity" evidence="1">
    <location>
        <begin position="129"/>
        <end position="145"/>
    </location>
</feature>
<dbReference type="OrthoDB" id="5851382at2759"/>
<evidence type="ECO:0000313" key="4">
    <source>
        <dbReference type="WBParaSite" id="GPUH_0000194501-mRNA-1"/>
    </source>
</evidence>